<dbReference type="PANTHER" id="PTHR35089">
    <property type="entry name" value="CHAPERONE PROTEIN SKP"/>
    <property type="match status" value="1"/>
</dbReference>
<gene>
    <name evidence="5" type="ORF">ACFOHL_09735</name>
</gene>
<dbReference type="InterPro" id="IPR024930">
    <property type="entry name" value="Skp_dom_sf"/>
</dbReference>
<keyword evidence="1 4" id="KW-0732">Signal</keyword>
<dbReference type="PANTHER" id="PTHR35089:SF1">
    <property type="entry name" value="CHAPERONE PROTEIN SKP"/>
    <property type="match status" value="1"/>
</dbReference>
<evidence type="ECO:0000313" key="6">
    <source>
        <dbReference type="Proteomes" id="UP001595478"/>
    </source>
</evidence>
<organism evidence="5 6">
    <name type="scientific">Agaribacter flavus</name>
    <dbReference type="NCBI Taxonomy" id="1902781"/>
    <lineage>
        <taxon>Bacteria</taxon>
        <taxon>Pseudomonadati</taxon>
        <taxon>Pseudomonadota</taxon>
        <taxon>Gammaproteobacteria</taxon>
        <taxon>Alteromonadales</taxon>
        <taxon>Alteromonadaceae</taxon>
        <taxon>Agaribacter</taxon>
    </lineage>
</organism>
<dbReference type="InterPro" id="IPR005632">
    <property type="entry name" value="Chaperone_Skp"/>
</dbReference>
<dbReference type="EMBL" id="JBHRSW010000015">
    <property type="protein sequence ID" value="MFC3121900.1"/>
    <property type="molecule type" value="Genomic_DNA"/>
</dbReference>
<proteinExistence type="inferred from homology"/>
<keyword evidence="3" id="KW-0175">Coiled coil</keyword>
<comment type="caution">
    <text evidence="5">The sequence shown here is derived from an EMBL/GenBank/DDBJ whole genome shotgun (WGS) entry which is preliminary data.</text>
</comment>
<evidence type="ECO:0000313" key="5">
    <source>
        <dbReference type="EMBL" id="MFC3121900.1"/>
    </source>
</evidence>
<reference evidence="6" key="1">
    <citation type="journal article" date="2019" name="Int. J. Syst. Evol. Microbiol.">
        <title>The Global Catalogue of Microorganisms (GCM) 10K type strain sequencing project: providing services to taxonomists for standard genome sequencing and annotation.</title>
        <authorList>
            <consortium name="The Broad Institute Genomics Platform"/>
            <consortium name="The Broad Institute Genome Sequencing Center for Infectious Disease"/>
            <person name="Wu L."/>
            <person name="Ma J."/>
        </authorList>
    </citation>
    <scope>NUCLEOTIDE SEQUENCE [LARGE SCALE GENOMIC DNA]</scope>
    <source>
        <strain evidence="6">KCTC 52473</strain>
    </source>
</reference>
<evidence type="ECO:0000256" key="3">
    <source>
        <dbReference type="SAM" id="Coils"/>
    </source>
</evidence>
<dbReference type="Gene3D" id="3.30.910.20">
    <property type="entry name" value="Skp domain"/>
    <property type="match status" value="1"/>
</dbReference>
<dbReference type="RefSeq" id="WP_376920032.1">
    <property type="nucleotide sequence ID" value="NZ_JBHRSW010000015.1"/>
</dbReference>
<feature type="chain" id="PRO_5045337119" evidence="4">
    <location>
        <begin position="26"/>
        <end position="171"/>
    </location>
</feature>
<evidence type="ECO:0000256" key="2">
    <source>
        <dbReference type="PIRNR" id="PIRNR002094"/>
    </source>
</evidence>
<feature type="signal peptide" evidence="4">
    <location>
        <begin position="1"/>
        <end position="25"/>
    </location>
</feature>
<dbReference type="SMART" id="SM00935">
    <property type="entry name" value="OmpH"/>
    <property type="match status" value="1"/>
</dbReference>
<dbReference type="Pfam" id="PF03938">
    <property type="entry name" value="OmpH"/>
    <property type="match status" value="1"/>
</dbReference>
<dbReference type="PIRSF" id="PIRSF002094">
    <property type="entry name" value="OMP26_Skp"/>
    <property type="match status" value="1"/>
</dbReference>
<dbReference type="Proteomes" id="UP001595478">
    <property type="component" value="Unassembled WGS sequence"/>
</dbReference>
<evidence type="ECO:0000256" key="4">
    <source>
        <dbReference type="SAM" id="SignalP"/>
    </source>
</evidence>
<keyword evidence="6" id="KW-1185">Reference proteome</keyword>
<accession>A0ABV7FT60</accession>
<evidence type="ECO:0000256" key="1">
    <source>
        <dbReference type="ARBA" id="ARBA00022729"/>
    </source>
</evidence>
<sequence length="171" mass="19073">MKTLNKGLAFFALVGLSVMSVVANAADKVGIVDVQRIIQSLPQIAAIEQSINEEFKDQRQEIQKLQSDGNFMVEKLQRESATMSEEEKTKLQQQIQELGQQLQQKAQPLQQNIQARTNEERQKLFGLIQQAINGIATEEGYDIILNAGSVPFAKPEFDISSKVLDKVSQAN</sequence>
<comment type="similarity">
    <text evidence="2">Belongs to the skp family.</text>
</comment>
<protein>
    <submittedName>
        <fullName evidence="5">OmpH family outer membrane protein</fullName>
    </submittedName>
</protein>
<feature type="coiled-coil region" evidence="3">
    <location>
        <begin position="48"/>
        <end position="101"/>
    </location>
</feature>
<name>A0ABV7FT60_9ALTE</name>
<dbReference type="SUPFAM" id="SSF111384">
    <property type="entry name" value="OmpH-like"/>
    <property type="match status" value="1"/>
</dbReference>